<name>A0A2G5SGM5_9PELO</name>
<dbReference type="Proteomes" id="UP000230233">
    <property type="component" value="Unassembled WGS sequence"/>
</dbReference>
<evidence type="ECO:0000259" key="4">
    <source>
        <dbReference type="SMART" id="SM00674"/>
    </source>
</evidence>
<reference evidence="6" key="1">
    <citation type="submission" date="2017-10" db="EMBL/GenBank/DDBJ databases">
        <title>Rapid genome shrinkage in a self-fertile nematode reveals novel sperm competition proteins.</title>
        <authorList>
            <person name="Yin D."/>
            <person name="Schwarz E.M."/>
            <person name="Thomas C.G."/>
            <person name="Felde R.L."/>
            <person name="Korf I.F."/>
            <person name="Cutter A.D."/>
            <person name="Schartner C.M."/>
            <person name="Ralston E.J."/>
            <person name="Meyer B.J."/>
            <person name="Haag E.S."/>
        </authorList>
    </citation>
    <scope>NUCLEOTIDE SEQUENCE [LARGE SCALE GENOMIC DNA]</scope>
    <source>
        <strain evidence="6">JU1422</strain>
    </source>
</reference>
<keyword evidence="2" id="KW-0175">Coiled coil</keyword>
<dbReference type="AlphaFoldDB" id="A0A2G5SGM5"/>
<dbReference type="InterPro" id="IPR006600">
    <property type="entry name" value="HTH_CenpB_DNA-bd_dom"/>
</dbReference>
<evidence type="ECO:0000256" key="3">
    <source>
        <dbReference type="SAM" id="MobiDB-lite"/>
    </source>
</evidence>
<organism evidence="5 6">
    <name type="scientific">Caenorhabditis nigoni</name>
    <dbReference type="NCBI Taxonomy" id="1611254"/>
    <lineage>
        <taxon>Eukaryota</taxon>
        <taxon>Metazoa</taxon>
        <taxon>Ecdysozoa</taxon>
        <taxon>Nematoda</taxon>
        <taxon>Chromadorea</taxon>
        <taxon>Rhabditida</taxon>
        <taxon>Rhabditina</taxon>
        <taxon>Rhabditomorpha</taxon>
        <taxon>Rhabditoidea</taxon>
        <taxon>Rhabditidae</taxon>
        <taxon>Peloderinae</taxon>
        <taxon>Caenorhabditis</taxon>
    </lineage>
</organism>
<feature type="domain" description="HTH CENPB-type" evidence="4">
    <location>
        <begin position="332"/>
        <end position="398"/>
    </location>
</feature>
<dbReference type="OrthoDB" id="5873456at2759"/>
<accession>A0A2G5SGM5</accession>
<gene>
    <name evidence="5" type="ORF">B9Z55_027366</name>
</gene>
<keyword evidence="6" id="KW-1185">Reference proteome</keyword>
<dbReference type="SMART" id="SM00674">
    <property type="entry name" value="CENPB"/>
    <property type="match status" value="1"/>
</dbReference>
<evidence type="ECO:0000313" key="6">
    <source>
        <dbReference type="Proteomes" id="UP000230233"/>
    </source>
</evidence>
<proteinExistence type="predicted"/>
<feature type="region of interest" description="Disordered" evidence="3">
    <location>
        <begin position="474"/>
        <end position="493"/>
    </location>
</feature>
<protein>
    <recommendedName>
        <fullName evidence="4">HTH CENPB-type domain-containing protein</fullName>
    </recommendedName>
</protein>
<dbReference type="GO" id="GO:0003677">
    <property type="term" value="F:DNA binding"/>
    <property type="evidence" value="ECO:0007669"/>
    <property type="project" value="UniProtKB-KW"/>
</dbReference>
<sequence length="493" mass="56950">MEKKSLCREDARHTPYKNAPARQRNDLARRIIRRTPDVEAVMPTAEEKKSLLEKAYAEEKQQLEARKVEEEKAIESPGHIAGKGEHLVNTIYKNIVKLKEALGESAKECMINNVLEFASAILGVDRSTVVAHANKIPASPPSRVPQTRKYRRERAAGMMSVEDKRAIMEHMQFCWKNDQFVSLKGLLKWARSSINYQYGLSTLGCALAGMGFCYRQKSHNPIIEERRDLIFLTREVVSRQEKKLARVLCNIMDQSKEGDVMIEETEEVIDEESGDWEPEEFQTAIDYYRNTTKGFRSLDSMKSRFRWITESKHIDKLRAYEKEKNEFKETRTNLLRFLSNRLFEVVKDKLKTGFSLHDLDLQRFALHINNKETKIQGFKASESWITSWKKAHSILGKKLATLTRHLVLRLQQSFALIMSVIRPATSLDVRNYPSFDAPVAKIIFVLTILSYSAVNIYTTPLDFGSTEKTRRDIKKRRTSFDSQSKVTSREEVS</sequence>
<evidence type="ECO:0000256" key="2">
    <source>
        <dbReference type="SAM" id="Coils"/>
    </source>
</evidence>
<evidence type="ECO:0000313" key="5">
    <source>
        <dbReference type="EMBL" id="PIC14069.1"/>
    </source>
</evidence>
<feature type="region of interest" description="Disordered" evidence="3">
    <location>
        <begin position="1"/>
        <end position="29"/>
    </location>
</feature>
<dbReference type="EMBL" id="PDUG01000009">
    <property type="protein sequence ID" value="PIC14069.1"/>
    <property type="molecule type" value="Genomic_DNA"/>
</dbReference>
<feature type="compositionally biased region" description="Basic and acidic residues" evidence="3">
    <location>
        <begin position="1"/>
        <end position="13"/>
    </location>
</feature>
<comment type="caution">
    <text evidence="5">The sequence shown here is derived from an EMBL/GenBank/DDBJ whole genome shotgun (WGS) entry which is preliminary data.</text>
</comment>
<evidence type="ECO:0000256" key="1">
    <source>
        <dbReference type="ARBA" id="ARBA00023125"/>
    </source>
</evidence>
<feature type="coiled-coil region" evidence="2">
    <location>
        <begin position="42"/>
        <end position="73"/>
    </location>
</feature>
<keyword evidence="1" id="KW-0238">DNA-binding</keyword>